<dbReference type="InterPro" id="IPR052958">
    <property type="entry name" value="IFN-induced_PKR_regulator"/>
</dbReference>
<protein>
    <recommendedName>
        <fullName evidence="2">COR domain-containing protein</fullName>
    </recommendedName>
</protein>
<dbReference type="AlphaFoldDB" id="A0A6J8CKL5"/>
<dbReference type="InterPro" id="IPR032171">
    <property type="entry name" value="COR-A"/>
</dbReference>
<evidence type="ECO:0000256" key="1">
    <source>
        <dbReference type="ARBA" id="ARBA00022737"/>
    </source>
</evidence>
<evidence type="ECO:0000313" key="4">
    <source>
        <dbReference type="Proteomes" id="UP000507470"/>
    </source>
</evidence>
<dbReference type="Pfam" id="PF16095">
    <property type="entry name" value="COR-A"/>
    <property type="match status" value="1"/>
</dbReference>
<dbReference type="OrthoDB" id="10252328at2759"/>
<dbReference type="InterPro" id="IPR027417">
    <property type="entry name" value="P-loop_NTPase"/>
</dbReference>
<keyword evidence="4" id="KW-1185">Reference proteome</keyword>
<reference evidence="3 4" key="1">
    <citation type="submission" date="2020-06" db="EMBL/GenBank/DDBJ databases">
        <authorList>
            <person name="Li R."/>
            <person name="Bekaert M."/>
        </authorList>
    </citation>
    <scope>NUCLEOTIDE SEQUENCE [LARGE SCALE GENOMIC DNA]</scope>
    <source>
        <strain evidence="4">wild</strain>
    </source>
</reference>
<evidence type="ECO:0000313" key="3">
    <source>
        <dbReference type="EMBL" id="CAC5395604.1"/>
    </source>
</evidence>
<dbReference type="Gene3D" id="3.30.70.1390">
    <property type="entry name" value="ROC domain from the Parkinson's disease-associated leucine-rich repeat kinase 2"/>
    <property type="match status" value="1"/>
</dbReference>
<dbReference type="EMBL" id="CACVKT020005553">
    <property type="protein sequence ID" value="CAC5395604.1"/>
    <property type="molecule type" value="Genomic_DNA"/>
</dbReference>
<name>A0A6J8CKL5_MYTCO</name>
<feature type="domain" description="COR" evidence="2">
    <location>
        <begin position="147"/>
        <end position="203"/>
    </location>
</feature>
<organism evidence="3 4">
    <name type="scientific">Mytilus coruscus</name>
    <name type="common">Sea mussel</name>
    <dbReference type="NCBI Taxonomy" id="42192"/>
    <lineage>
        <taxon>Eukaryota</taxon>
        <taxon>Metazoa</taxon>
        <taxon>Spiralia</taxon>
        <taxon>Lophotrochozoa</taxon>
        <taxon>Mollusca</taxon>
        <taxon>Bivalvia</taxon>
        <taxon>Autobranchia</taxon>
        <taxon>Pteriomorphia</taxon>
        <taxon>Mytilida</taxon>
        <taxon>Mytiloidea</taxon>
        <taxon>Mytilidae</taxon>
        <taxon>Mytilinae</taxon>
        <taxon>Mytilus</taxon>
    </lineage>
</organism>
<dbReference type="PANTHER" id="PTHR46289">
    <property type="entry name" value="52 KDA REPRESSOR OF THE INHIBITOR OF THE PROTEIN KINASE-LIKE PROTEIN-RELATED"/>
    <property type="match status" value="1"/>
</dbReference>
<dbReference type="Pfam" id="PF08477">
    <property type="entry name" value="Roc"/>
    <property type="match status" value="1"/>
</dbReference>
<dbReference type="SUPFAM" id="SSF52540">
    <property type="entry name" value="P-loop containing nucleoside triphosphate hydrolases"/>
    <property type="match status" value="1"/>
</dbReference>
<gene>
    <name evidence="3" type="ORF">MCOR_30260</name>
</gene>
<dbReference type="PANTHER" id="PTHR46289:SF14">
    <property type="entry name" value="DUF4371 DOMAIN-CONTAINING PROTEIN"/>
    <property type="match status" value="1"/>
</dbReference>
<accession>A0A6J8CKL5</accession>
<keyword evidence="1" id="KW-0677">Repeat</keyword>
<sequence length="584" mass="67480">MYVIGIHLNNCPSLETPPQDIVGRGVDSVKAFLKRIAGGFIECHRTKLMFIGLGQAGKTTLLNALRSEKKKTEKTEDVELTDGIDIIPWIVPVEHEGRKIDITYSCWDFAGQTVYYNTHQIPMPDMPEAELMEKYPQIKKFCYVSSTTGTENHGRFYHRYIPEIWKDYDRSLHQWMLKLTETFDLTFPLPREKEKYNIVPCLLPETKPLNGTKEPFLFKAELISRAYSVNAPFLQCTKFFHTVSIGELLRIMPDNKETEFDAQMQESISTLEEISRNIAQDVAILYCNGDLPSLPFNSNTTPENAAGMTVDPRCIHEDLKKTGYKCWFPEDIDNISDMEMTMALKNSKYGLYQDITVGLQNSRVLVICVSDEEEVELIQRKFMRYVTKLSMMEDTFIPRLLVVDLHDKKHSTNSLMDNLQAILEDCIDDEWKERNLNLRVLCEYEQEVAFSFNHSSKKHQAFYQDLDSDATTKENMDKRTKLGTLYETRWTTGADVLYIFKTLFPVVVHALERLLNHVDDKAGQYLASITRFEFVIALVVSEHILQSTVYLSKYLQGIKCDLLEATKECRTVIELFGMRCTNRH</sequence>
<evidence type="ECO:0000259" key="2">
    <source>
        <dbReference type="Pfam" id="PF16095"/>
    </source>
</evidence>
<dbReference type="Proteomes" id="UP000507470">
    <property type="component" value="Unassembled WGS sequence"/>
</dbReference>
<proteinExistence type="predicted"/>